<name>A0A137Z794_9ACTN</name>
<dbReference type="EMBL" id="LSRE01000034">
    <property type="protein sequence ID" value="KXO94051.1"/>
    <property type="molecule type" value="Genomic_DNA"/>
</dbReference>
<keyword evidence="2" id="KW-1185">Reference proteome</keyword>
<reference evidence="1 2" key="1">
    <citation type="submission" date="2016-02" db="EMBL/GenBank/DDBJ databases">
        <authorList>
            <person name="Teng J.L."/>
            <person name="Tang Y."/>
            <person name="Huang Y."/>
            <person name="Guo F."/>
            <person name="Wei W."/>
            <person name="Chen J.H."/>
            <person name="Wong S.Y."/>
            <person name="Lau S.K."/>
            <person name="Woo P.C."/>
        </authorList>
    </citation>
    <scope>NUCLEOTIDE SEQUENCE [LARGE SCALE GENOMIC DNA]</scope>
    <source>
        <strain evidence="1 2">JCM 13375</strain>
    </source>
</reference>
<sequence length="96" mass="10704">MFIGALEFDLLLGDVHSLKQKRSVIRPVLAELRRFSVSAAEVGEQDLHRRATLGVGVVGPDHAHVVEILDRCERTVAAHPETQLLSVRRRLFGPED</sequence>
<protein>
    <recommendedName>
        <fullName evidence="3">DUF503 domain-containing protein</fullName>
    </recommendedName>
</protein>
<evidence type="ECO:0000313" key="2">
    <source>
        <dbReference type="Proteomes" id="UP000070409"/>
    </source>
</evidence>
<dbReference type="SUPFAM" id="SSF103007">
    <property type="entry name" value="Hypothetical protein TT1725"/>
    <property type="match status" value="1"/>
</dbReference>
<dbReference type="Pfam" id="PF04456">
    <property type="entry name" value="DUF503"/>
    <property type="match status" value="1"/>
</dbReference>
<evidence type="ECO:0000313" key="1">
    <source>
        <dbReference type="EMBL" id="KXO94051.1"/>
    </source>
</evidence>
<evidence type="ECO:0008006" key="3">
    <source>
        <dbReference type="Google" id="ProtNLM"/>
    </source>
</evidence>
<dbReference type="InterPro" id="IPR007546">
    <property type="entry name" value="DUF503"/>
</dbReference>
<proteinExistence type="predicted"/>
<gene>
    <name evidence="1" type="ORF">AXK61_04830</name>
</gene>
<dbReference type="InterPro" id="IPR036746">
    <property type="entry name" value="TT1725-like_sf"/>
</dbReference>
<comment type="caution">
    <text evidence="1">The sequence shown here is derived from an EMBL/GenBank/DDBJ whole genome shotgun (WGS) entry which is preliminary data.</text>
</comment>
<dbReference type="PANTHER" id="PTHR36441">
    <property type="entry name" value="HYPOTHETICAL CYTOSOLIC PROTEIN"/>
    <property type="match status" value="1"/>
</dbReference>
<dbReference type="Gene3D" id="3.30.70.1120">
    <property type="entry name" value="TT1725-like"/>
    <property type="match status" value="1"/>
</dbReference>
<dbReference type="Proteomes" id="UP000070409">
    <property type="component" value="Unassembled WGS sequence"/>
</dbReference>
<dbReference type="RefSeq" id="WP_068746486.1">
    <property type="nucleotide sequence ID" value="NZ_LSRE01000034.1"/>
</dbReference>
<accession>A0A137Z794</accession>
<dbReference type="PANTHER" id="PTHR36441:SF1">
    <property type="entry name" value="DUF503 DOMAIN-CONTAINING PROTEIN"/>
    <property type="match status" value="1"/>
</dbReference>
<organism evidence="1 2">
    <name type="scientific">Tsukamurella pseudospumae</name>
    <dbReference type="NCBI Taxonomy" id="239498"/>
    <lineage>
        <taxon>Bacteria</taxon>
        <taxon>Bacillati</taxon>
        <taxon>Actinomycetota</taxon>
        <taxon>Actinomycetes</taxon>
        <taxon>Mycobacteriales</taxon>
        <taxon>Tsukamurellaceae</taxon>
        <taxon>Tsukamurella</taxon>
    </lineage>
</organism>